<proteinExistence type="predicted"/>
<accession>I2NVE3</accession>
<dbReference type="Proteomes" id="UP000004473">
    <property type="component" value="Unassembled WGS sequence"/>
</dbReference>
<protein>
    <submittedName>
        <fullName evidence="2">Uncharacterized protein</fullName>
    </submittedName>
</protein>
<name>I2NVE3_NEISI</name>
<gene>
    <name evidence="2" type="ORF">HMPREF1051_3124</name>
</gene>
<evidence type="ECO:0000313" key="2">
    <source>
        <dbReference type="EMBL" id="EIG29804.1"/>
    </source>
</evidence>
<reference evidence="2 3" key="1">
    <citation type="submission" date="2012-04" db="EMBL/GenBank/DDBJ databases">
        <authorList>
            <person name="Harkins D.M."/>
            <person name="Madupu R."/>
            <person name="Durkin A.S."/>
            <person name="Torralba M."/>
            <person name="Methe B."/>
            <person name="Sutton G.G."/>
            <person name="Nelson K.E."/>
        </authorList>
    </citation>
    <scope>NUCLEOTIDE SEQUENCE [LARGE SCALE GENOMIC DNA]</scope>
    <source>
        <strain evidence="2 3">VK64</strain>
    </source>
</reference>
<dbReference type="PATRIC" id="fig|1095748.3.peg.584"/>
<evidence type="ECO:0000256" key="1">
    <source>
        <dbReference type="SAM" id="MobiDB-lite"/>
    </source>
</evidence>
<dbReference type="AlphaFoldDB" id="I2NVE3"/>
<evidence type="ECO:0000313" key="3">
    <source>
        <dbReference type="Proteomes" id="UP000004473"/>
    </source>
</evidence>
<feature type="region of interest" description="Disordered" evidence="1">
    <location>
        <begin position="1"/>
        <end position="24"/>
    </location>
</feature>
<organism evidence="2 3">
    <name type="scientific">Neisseria sicca VK64</name>
    <dbReference type="NCBI Taxonomy" id="1095748"/>
    <lineage>
        <taxon>Bacteria</taxon>
        <taxon>Pseudomonadati</taxon>
        <taxon>Pseudomonadota</taxon>
        <taxon>Betaproteobacteria</taxon>
        <taxon>Neisseriales</taxon>
        <taxon>Neisseriaceae</taxon>
        <taxon>Neisseria</taxon>
    </lineage>
</organism>
<comment type="caution">
    <text evidence="2">The sequence shown here is derived from an EMBL/GenBank/DDBJ whole genome shotgun (WGS) entry which is preliminary data.</text>
</comment>
<dbReference type="EMBL" id="AJMT01000044">
    <property type="protein sequence ID" value="EIG29804.1"/>
    <property type="molecule type" value="Genomic_DNA"/>
</dbReference>
<sequence length="49" mass="5571">MPTKNTAQPVLKKQIKTSSETQNPAFQTTSFPIIRNTIFPHANRFIIVD</sequence>